<proteinExistence type="predicted"/>
<protein>
    <submittedName>
        <fullName evidence="1">Uncharacterized protein</fullName>
    </submittedName>
</protein>
<gene>
    <name evidence="1" type="ORF">SAMN05444366_3140</name>
</gene>
<accession>A0A1M7IGE1</accession>
<dbReference type="RefSeq" id="WP_159433473.1">
    <property type="nucleotide sequence ID" value="NZ_FRBY01000004.1"/>
</dbReference>
<organism evidence="1 2">
    <name type="scientific">Flavobacterium saccharophilum</name>
    <dbReference type="NCBI Taxonomy" id="29534"/>
    <lineage>
        <taxon>Bacteria</taxon>
        <taxon>Pseudomonadati</taxon>
        <taxon>Bacteroidota</taxon>
        <taxon>Flavobacteriia</taxon>
        <taxon>Flavobacteriales</taxon>
        <taxon>Flavobacteriaceae</taxon>
        <taxon>Flavobacterium</taxon>
    </lineage>
</organism>
<keyword evidence="2" id="KW-1185">Reference proteome</keyword>
<name>A0A1M7IGE1_9FLAO</name>
<dbReference type="EMBL" id="FRBY01000004">
    <property type="protein sequence ID" value="SHM39780.1"/>
    <property type="molecule type" value="Genomic_DNA"/>
</dbReference>
<sequence length="48" mass="5695">MKTLFLSLSRCSKTEKAKRSNILKRNENDLVIKENIMQLMQDNKALWL</sequence>
<evidence type="ECO:0000313" key="2">
    <source>
        <dbReference type="Proteomes" id="UP000184121"/>
    </source>
</evidence>
<dbReference type="AlphaFoldDB" id="A0A1M7IGE1"/>
<dbReference type="STRING" id="29534.SAMN05444366_3140"/>
<reference evidence="2" key="1">
    <citation type="submission" date="2016-11" db="EMBL/GenBank/DDBJ databases">
        <authorList>
            <person name="Varghese N."/>
            <person name="Submissions S."/>
        </authorList>
    </citation>
    <scope>NUCLEOTIDE SEQUENCE [LARGE SCALE GENOMIC DNA]</scope>
    <source>
        <strain evidence="2">DSM 1811</strain>
    </source>
</reference>
<evidence type="ECO:0000313" key="1">
    <source>
        <dbReference type="EMBL" id="SHM39780.1"/>
    </source>
</evidence>
<dbReference type="Proteomes" id="UP000184121">
    <property type="component" value="Unassembled WGS sequence"/>
</dbReference>